<comment type="caution">
    <text evidence="3">The sequence shown here is derived from an EMBL/GenBank/DDBJ whole genome shotgun (WGS) entry which is preliminary data.</text>
</comment>
<sequence length="142" mass="15973">MATDPITVRTTARAPRDLTWHYYTDSDHIVNWNFASSDWHCPAAENDLRIGGDFRITMAARDGSMSFDMAGTYNAVQPEKHLAYTFTNGRRVTVDFAEEGGATEVTVTFDPENEYPLEQQREGWQAILDNFGRYAGEQAAQG</sequence>
<comment type="similarity">
    <text evidence="1">Belongs to the AHA1 family.</text>
</comment>
<dbReference type="Pfam" id="PF08327">
    <property type="entry name" value="AHSA1"/>
    <property type="match status" value="1"/>
</dbReference>
<feature type="domain" description="Activator of Hsp90 ATPase homologue 1/2-like C-terminal" evidence="2">
    <location>
        <begin position="13"/>
        <end position="135"/>
    </location>
</feature>
<name>A0A2G0CGG6_9BACT</name>
<dbReference type="InterPro" id="IPR013538">
    <property type="entry name" value="ASHA1/2-like_C"/>
</dbReference>
<keyword evidence="4" id="KW-1185">Reference proteome</keyword>
<evidence type="ECO:0000313" key="4">
    <source>
        <dbReference type="Proteomes" id="UP000226437"/>
    </source>
</evidence>
<dbReference type="EMBL" id="PDLO01000002">
    <property type="protein sequence ID" value="PHK99066.1"/>
    <property type="molecule type" value="Genomic_DNA"/>
</dbReference>
<evidence type="ECO:0000256" key="1">
    <source>
        <dbReference type="ARBA" id="ARBA00006817"/>
    </source>
</evidence>
<dbReference type="OrthoDB" id="384974at2"/>
<organism evidence="3 4">
    <name type="scientific">Neolewinella marina</name>
    <dbReference type="NCBI Taxonomy" id="438751"/>
    <lineage>
        <taxon>Bacteria</taxon>
        <taxon>Pseudomonadati</taxon>
        <taxon>Bacteroidota</taxon>
        <taxon>Saprospiria</taxon>
        <taxon>Saprospirales</taxon>
        <taxon>Lewinellaceae</taxon>
        <taxon>Neolewinella</taxon>
    </lineage>
</organism>
<protein>
    <submittedName>
        <fullName evidence="3">Polyketide cyclase</fullName>
    </submittedName>
</protein>
<evidence type="ECO:0000259" key="2">
    <source>
        <dbReference type="Pfam" id="PF08327"/>
    </source>
</evidence>
<proteinExistence type="inferred from homology"/>
<gene>
    <name evidence="3" type="ORF">CGL56_06290</name>
</gene>
<dbReference type="AlphaFoldDB" id="A0A2G0CGG6"/>
<dbReference type="SUPFAM" id="SSF55961">
    <property type="entry name" value="Bet v1-like"/>
    <property type="match status" value="1"/>
</dbReference>
<dbReference type="InterPro" id="IPR023393">
    <property type="entry name" value="START-like_dom_sf"/>
</dbReference>
<accession>A0A2G0CGG6</accession>
<reference evidence="3 4" key="1">
    <citation type="submission" date="2017-10" db="EMBL/GenBank/DDBJ databases">
        <title>The draft genome sequence of Lewinella marina KCTC 32374.</title>
        <authorList>
            <person name="Wang K."/>
        </authorList>
    </citation>
    <scope>NUCLEOTIDE SEQUENCE [LARGE SCALE GENOMIC DNA]</scope>
    <source>
        <strain evidence="3 4">MKG-38</strain>
    </source>
</reference>
<dbReference type="Gene3D" id="3.30.530.20">
    <property type="match status" value="1"/>
</dbReference>
<dbReference type="RefSeq" id="WP_099105683.1">
    <property type="nucleotide sequence ID" value="NZ_JAATJF010000002.1"/>
</dbReference>
<dbReference type="Proteomes" id="UP000226437">
    <property type="component" value="Unassembled WGS sequence"/>
</dbReference>
<evidence type="ECO:0000313" key="3">
    <source>
        <dbReference type="EMBL" id="PHK99066.1"/>
    </source>
</evidence>